<evidence type="ECO:0000313" key="3">
    <source>
        <dbReference type="Proteomes" id="UP000006762"/>
    </source>
</evidence>
<organism evidence="2 3">
    <name type="scientific">Celeribacter baekdonensis B30</name>
    <dbReference type="NCBI Taxonomy" id="1208323"/>
    <lineage>
        <taxon>Bacteria</taxon>
        <taxon>Pseudomonadati</taxon>
        <taxon>Pseudomonadota</taxon>
        <taxon>Alphaproteobacteria</taxon>
        <taxon>Rhodobacterales</taxon>
        <taxon>Roseobacteraceae</taxon>
        <taxon>Celeribacter</taxon>
    </lineage>
</organism>
<protein>
    <submittedName>
        <fullName evidence="2">FAD-dependent pyridine nucleotide-disulfide oxidoreductase</fullName>
    </submittedName>
</protein>
<dbReference type="PATRIC" id="fig|1208323.3.peg.3036"/>
<dbReference type="AlphaFoldDB" id="K2J548"/>
<dbReference type="PANTHER" id="PTHR10632">
    <property type="entry name" value="SULFIDE:QUINONE OXIDOREDUCTASE"/>
    <property type="match status" value="1"/>
</dbReference>
<dbReference type="GO" id="GO:0070221">
    <property type="term" value="P:sulfide oxidation, using sulfide:quinone oxidoreductase"/>
    <property type="evidence" value="ECO:0007669"/>
    <property type="project" value="TreeGrafter"/>
</dbReference>
<feature type="domain" description="FAD/NAD(P)-binding" evidence="1">
    <location>
        <begin position="70"/>
        <end position="172"/>
    </location>
</feature>
<dbReference type="InterPro" id="IPR006311">
    <property type="entry name" value="TAT_signal"/>
</dbReference>
<dbReference type="SUPFAM" id="SSF51905">
    <property type="entry name" value="FAD/NAD(P)-binding domain"/>
    <property type="match status" value="2"/>
</dbReference>
<dbReference type="Proteomes" id="UP000006762">
    <property type="component" value="Unassembled WGS sequence"/>
</dbReference>
<sequence length="467" mass="50385">MDRPSGRISYTKKMHTYAYDNAETPMNTRSSPTLDRPLDRRGFLGLAIGATALAASSGTVQAAPLKTAAKIVIIGAGAGGTALANRLVSRLDGAQITLIDPRQEHLYQPGLTLVAAGLKPAGYVTSKTTDWLPKGVTLIAQKAVAIDPVAKTVSTEGGDTLGYDFLVVAPGLVLDHDAIEGFSLDMVGENGIGALYAGPQYAAATWKAASKFIEEGGHGVFTRPGTEMKCAGAPLKHTFLIDDRLRRAGHRGKAEITYAAHDGALFGVPIVSEKVRMLFGDRTIAPVYHHVLKSIDPGSKRATFTTPEGTDEIDYDYLHVIPPQRAPEVIRQSGLSWADKWTDQGWVECDMATLQHLRYPDIWALGDVAGVPKGKTAASVKWQVPVVEDQILSAIAGREPTETYNGYTSCPMITKIGRAMLVEFDYNNNLTPSFPGIIPPLEELWISWLMKEVALKATYNAMLRGKA</sequence>
<keyword evidence="3" id="KW-1185">Reference proteome</keyword>
<dbReference type="InterPro" id="IPR036188">
    <property type="entry name" value="FAD/NAD-bd_sf"/>
</dbReference>
<dbReference type="PANTHER" id="PTHR10632:SF2">
    <property type="entry name" value="SULFIDE:QUINONE OXIDOREDUCTASE, MITOCHONDRIAL"/>
    <property type="match status" value="1"/>
</dbReference>
<name>K2J548_9RHOB</name>
<dbReference type="GO" id="GO:0070224">
    <property type="term" value="F:sulfide:quinone oxidoreductase activity"/>
    <property type="evidence" value="ECO:0007669"/>
    <property type="project" value="TreeGrafter"/>
</dbReference>
<dbReference type="STRING" id="1208323.B30_14689"/>
<proteinExistence type="predicted"/>
<evidence type="ECO:0000313" key="2">
    <source>
        <dbReference type="EMBL" id="EKE70143.1"/>
    </source>
</evidence>
<dbReference type="eggNOG" id="COG0446">
    <property type="taxonomic scope" value="Bacteria"/>
</dbReference>
<dbReference type="InterPro" id="IPR015904">
    <property type="entry name" value="Sulphide_quinone_reductase"/>
</dbReference>
<accession>K2J548</accession>
<comment type="caution">
    <text evidence="2">The sequence shown here is derived from an EMBL/GenBank/DDBJ whole genome shotgun (WGS) entry which is preliminary data.</text>
</comment>
<dbReference type="Gene3D" id="3.50.50.60">
    <property type="entry name" value="FAD/NAD(P)-binding domain"/>
    <property type="match status" value="2"/>
</dbReference>
<dbReference type="InterPro" id="IPR023753">
    <property type="entry name" value="FAD/NAD-binding_dom"/>
</dbReference>
<dbReference type="EMBL" id="AMRK01000008">
    <property type="protein sequence ID" value="EKE70143.1"/>
    <property type="molecule type" value="Genomic_DNA"/>
</dbReference>
<dbReference type="PROSITE" id="PS51318">
    <property type="entry name" value="TAT"/>
    <property type="match status" value="1"/>
</dbReference>
<evidence type="ECO:0000259" key="1">
    <source>
        <dbReference type="Pfam" id="PF07992"/>
    </source>
</evidence>
<dbReference type="GO" id="GO:0071949">
    <property type="term" value="F:FAD binding"/>
    <property type="evidence" value="ECO:0007669"/>
    <property type="project" value="TreeGrafter"/>
</dbReference>
<gene>
    <name evidence="2" type="ORF">B30_14689</name>
</gene>
<dbReference type="Pfam" id="PF07992">
    <property type="entry name" value="Pyr_redox_2"/>
    <property type="match status" value="1"/>
</dbReference>
<reference evidence="2 3" key="1">
    <citation type="submission" date="2012-09" db="EMBL/GenBank/DDBJ databases">
        <title>Celeribacter baekdonensis B30 Genome Sequencing.</title>
        <authorList>
            <person name="Wang W."/>
        </authorList>
    </citation>
    <scope>NUCLEOTIDE SEQUENCE [LARGE SCALE GENOMIC DNA]</scope>
    <source>
        <strain evidence="2 3">B30</strain>
    </source>
</reference>